<feature type="compositionally biased region" description="Gly residues" evidence="1">
    <location>
        <begin position="282"/>
        <end position="296"/>
    </location>
</feature>
<protein>
    <submittedName>
        <fullName evidence="2">Outer membrane lipoprotein-sorting protein</fullName>
    </submittedName>
</protein>
<dbReference type="RefSeq" id="WP_179664580.1">
    <property type="nucleotide sequence ID" value="NZ_JACCBG010000001.1"/>
</dbReference>
<sequence length="398" mass="39811">MTTLTRRPALRWLVPLVAAVLLLSAGSIVSAVTATARDSLAPRTAAQLLVDVQKARLDGLSGTVRQTSDLGLPALPGLAGGNSAEFSSLVSGTHTMRVWSAGPQQVRIALLGQFGESDLIRNGADLWTWSSAKDAATHVTLPTGAAAQPGSGAGSGTGPATPAPGEPMTPQQLADRLLKAVDPTTAVSTDPTAVVAGRPAYQLVLQPRDRGTLVGSVRIAIDGATHVPTRVQVFARGASTPALEVGFTSFDPTAPAASVFDFSPPPGAKVTERSPADLGSHTGPGAGHRPGPGAAAGHGAPRPQVVGSGWSTVVVAQLPSPSPSADSPNSSGGNAGSPGGPGGMSLPSLLRMLPQVSGSWGSGHLLAGTLFSAVLTDDGRVAVGAVPPTTLYDALAAR</sequence>
<comment type="caution">
    <text evidence="2">The sequence shown here is derived from an EMBL/GenBank/DDBJ whole genome shotgun (WGS) entry which is preliminary data.</text>
</comment>
<dbReference type="InterPro" id="IPR029046">
    <property type="entry name" value="LolA/LolB/LppX"/>
</dbReference>
<name>A0A7Y9JD79_9ACTN</name>
<keyword evidence="2" id="KW-0449">Lipoprotein</keyword>
<keyword evidence="3" id="KW-1185">Reference proteome</keyword>
<reference evidence="2 3" key="1">
    <citation type="submission" date="2020-07" db="EMBL/GenBank/DDBJ databases">
        <title>Sequencing the genomes of 1000 actinobacteria strains.</title>
        <authorList>
            <person name="Klenk H.-P."/>
        </authorList>
    </citation>
    <scope>NUCLEOTIDE SEQUENCE [LARGE SCALE GENOMIC DNA]</scope>
    <source>
        <strain evidence="2 3">DSM 21350</strain>
    </source>
</reference>
<evidence type="ECO:0000313" key="3">
    <source>
        <dbReference type="Proteomes" id="UP000535511"/>
    </source>
</evidence>
<evidence type="ECO:0000313" key="2">
    <source>
        <dbReference type="EMBL" id="NYD43014.1"/>
    </source>
</evidence>
<dbReference type="InterPro" id="IPR052944">
    <property type="entry name" value="Sporulation_related"/>
</dbReference>
<proteinExistence type="predicted"/>
<dbReference type="PANTHER" id="PTHR37507:SF2">
    <property type="entry name" value="SPORULATION PROTEIN YDCC"/>
    <property type="match status" value="1"/>
</dbReference>
<dbReference type="EMBL" id="JACCBG010000001">
    <property type="protein sequence ID" value="NYD43014.1"/>
    <property type="molecule type" value="Genomic_DNA"/>
</dbReference>
<feature type="region of interest" description="Disordered" evidence="1">
    <location>
        <begin position="258"/>
        <end position="349"/>
    </location>
</feature>
<feature type="compositionally biased region" description="Low complexity" evidence="1">
    <location>
        <begin position="323"/>
        <end position="332"/>
    </location>
</feature>
<dbReference type="Gene3D" id="2.50.20.10">
    <property type="entry name" value="Lipoprotein localisation LolA/LolB/LppX"/>
    <property type="match status" value="1"/>
</dbReference>
<evidence type="ECO:0000256" key="1">
    <source>
        <dbReference type="SAM" id="MobiDB-lite"/>
    </source>
</evidence>
<feature type="compositionally biased region" description="Gly residues" evidence="1">
    <location>
        <begin position="333"/>
        <end position="343"/>
    </location>
</feature>
<accession>A0A7Y9JD79</accession>
<gene>
    <name evidence="2" type="ORF">BJZ21_003097</name>
</gene>
<feature type="region of interest" description="Disordered" evidence="1">
    <location>
        <begin position="143"/>
        <end position="170"/>
    </location>
</feature>
<organism evidence="2 3">
    <name type="scientific">Nocardioides panaciterrulae</name>
    <dbReference type="NCBI Taxonomy" id="661492"/>
    <lineage>
        <taxon>Bacteria</taxon>
        <taxon>Bacillati</taxon>
        <taxon>Actinomycetota</taxon>
        <taxon>Actinomycetes</taxon>
        <taxon>Propionibacteriales</taxon>
        <taxon>Nocardioidaceae</taxon>
        <taxon>Nocardioides</taxon>
    </lineage>
</organism>
<dbReference type="SUPFAM" id="SSF89392">
    <property type="entry name" value="Prokaryotic lipoproteins and lipoprotein localization factors"/>
    <property type="match status" value="1"/>
</dbReference>
<dbReference type="AlphaFoldDB" id="A0A7Y9JD79"/>
<dbReference type="PANTHER" id="PTHR37507">
    <property type="entry name" value="SPORULATION PROTEIN YDCC"/>
    <property type="match status" value="1"/>
</dbReference>
<dbReference type="Proteomes" id="UP000535511">
    <property type="component" value="Unassembled WGS sequence"/>
</dbReference>